<keyword evidence="2" id="KW-0378">Hydrolase</keyword>
<evidence type="ECO:0000256" key="1">
    <source>
        <dbReference type="ARBA" id="ARBA00022723"/>
    </source>
</evidence>
<dbReference type="AlphaFoldDB" id="A0A0K2TFS5"/>
<dbReference type="OrthoDB" id="10264956at2759"/>
<dbReference type="InterPro" id="IPR006674">
    <property type="entry name" value="HD_domain"/>
</dbReference>
<dbReference type="Pfam" id="PF11969">
    <property type="entry name" value="DcpS_C"/>
    <property type="match status" value="1"/>
</dbReference>
<dbReference type="PANTHER" id="PTHR11845">
    <property type="entry name" value="5'-DEOXYNUCLEOTIDASE HDDC2"/>
    <property type="match status" value="1"/>
</dbReference>
<dbReference type="SUPFAM" id="SSF109604">
    <property type="entry name" value="HD-domain/PDEase-like"/>
    <property type="match status" value="1"/>
</dbReference>
<accession>A0A0K2TFS5</accession>
<dbReference type="EMBL" id="HACA01007497">
    <property type="protein sequence ID" value="CDW24858.1"/>
    <property type="molecule type" value="Transcribed_RNA"/>
</dbReference>
<evidence type="ECO:0000313" key="4">
    <source>
        <dbReference type="EMBL" id="CDW24858.1"/>
    </source>
</evidence>
<dbReference type="PANTHER" id="PTHR11845:SF13">
    <property type="entry name" value="5'-DEOXYNUCLEOTIDASE HDDC2"/>
    <property type="match status" value="1"/>
</dbReference>
<feature type="domain" description="HD" evidence="3">
    <location>
        <begin position="318"/>
        <end position="464"/>
    </location>
</feature>
<dbReference type="GO" id="GO:0005737">
    <property type="term" value="C:cytoplasm"/>
    <property type="evidence" value="ECO:0007669"/>
    <property type="project" value="TreeGrafter"/>
</dbReference>
<evidence type="ECO:0000259" key="3">
    <source>
        <dbReference type="Pfam" id="PF13023"/>
    </source>
</evidence>
<keyword evidence="1" id="KW-0479">Metal-binding</keyword>
<dbReference type="GO" id="GO:0046872">
    <property type="term" value="F:metal ion binding"/>
    <property type="evidence" value="ECO:0007669"/>
    <property type="project" value="UniProtKB-KW"/>
</dbReference>
<dbReference type="Gene3D" id="1.10.3210.10">
    <property type="entry name" value="Hypothetical protein af1432"/>
    <property type="match status" value="1"/>
</dbReference>
<dbReference type="InterPro" id="IPR036265">
    <property type="entry name" value="HIT-like_sf"/>
</dbReference>
<dbReference type="Pfam" id="PF13023">
    <property type="entry name" value="HD_3"/>
    <property type="match status" value="1"/>
</dbReference>
<evidence type="ECO:0000256" key="2">
    <source>
        <dbReference type="ARBA" id="ARBA00022801"/>
    </source>
</evidence>
<organism evidence="4">
    <name type="scientific">Lepeophtheirus salmonis</name>
    <name type="common">Salmon louse</name>
    <name type="synonym">Caligus salmonis</name>
    <dbReference type="NCBI Taxonomy" id="72036"/>
    <lineage>
        <taxon>Eukaryota</taxon>
        <taxon>Metazoa</taxon>
        <taxon>Ecdysozoa</taxon>
        <taxon>Arthropoda</taxon>
        <taxon>Crustacea</taxon>
        <taxon>Multicrustacea</taxon>
        <taxon>Hexanauplia</taxon>
        <taxon>Copepoda</taxon>
        <taxon>Siphonostomatoida</taxon>
        <taxon>Caligidae</taxon>
        <taxon>Lepeophtheirus</taxon>
    </lineage>
</organism>
<name>A0A0K2TFS5_LEPSM</name>
<dbReference type="GO" id="GO:0002953">
    <property type="term" value="F:5'-deoxynucleotidase activity"/>
    <property type="evidence" value="ECO:0007669"/>
    <property type="project" value="InterPro"/>
</dbReference>
<dbReference type="InterPro" id="IPR039356">
    <property type="entry name" value="YfbR/HDDC2"/>
</dbReference>
<gene>
    <name evidence="4" type="primary">Dper\GL23014</name>
</gene>
<proteinExistence type="predicted"/>
<sequence>MHYLAIVHSRNISSLRSLRSEHLPILKNIYKDGTKAIFDKHGIRPSQMRVYLHYQPSFYHLHVHFVPLLNQKGGIHVEKAHLLQDIIDNIENYPNFYEEASISFGLKESDRLYQYYKDAGYNFELAPNPEANHDNLLTFFKYLGQAKHEPCGEHWLMTFGESAWRMAILSMCLPSSVDRVRLCKISLTSAFTCFGTKTDQNSQWSSKLSEVKKELFRLLPFSKAVELYDMYSFHVATRMGQNCNSNLSTAYRGILEVEEALLQTEELAKEEELSHEEVMRILINRMDKAKFMGYEKYEKFGDDSEFRSIIKFIQQVSSLTKLKRTGWVRFGVNNPETVASHMFRMGLMSLIFSDCTSKDIRNGSSVIVSLLHDVAECIVGDITPVDGVSNEDKHAREMKAIGDITKPLRGDLGLDIFTNFERYEFQKDAEAKLTKEIDKLDMIIQAHEYEVMKKEKFLQEFFDSTVGKNIFAIDVTKKHAQHLVNIRAKFN</sequence>
<dbReference type="Gene3D" id="3.30.428.10">
    <property type="entry name" value="HIT-like"/>
    <property type="match status" value="1"/>
</dbReference>
<dbReference type="OMA" id="TFGESAW"/>
<dbReference type="SUPFAM" id="SSF54197">
    <property type="entry name" value="HIT-like"/>
    <property type="match status" value="1"/>
</dbReference>
<protein>
    <recommendedName>
        <fullName evidence="3">HD domain-containing protein</fullName>
    </recommendedName>
</protein>
<reference evidence="4" key="1">
    <citation type="submission" date="2014-05" db="EMBL/GenBank/DDBJ databases">
        <authorList>
            <person name="Chronopoulou M."/>
        </authorList>
    </citation>
    <scope>NUCLEOTIDE SEQUENCE</scope>
    <source>
        <tissue evidence="4">Whole organism</tissue>
    </source>
</reference>